<organism evidence="3 4">
    <name type="scientific">Kineosporia succinea</name>
    <dbReference type="NCBI Taxonomy" id="84632"/>
    <lineage>
        <taxon>Bacteria</taxon>
        <taxon>Bacillati</taxon>
        <taxon>Actinomycetota</taxon>
        <taxon>Actinomycetes</taxon>
        <taxon>Kineosporiales</taxon>
        <taxon>Kineosporiaceae</taxon>
        <taxon>Kineosporia</taxon>
    </lineage>
</organism>
<proteinExistence type="inferred from homology"/>
<dbReference type="SUPFAM" id="SSF55961">
    <property type="entry name" value="Bet v1-like"/>
    <property type="match status" value="1"/>
</dbReference>
<protein>
    <submittedName>
        <fullName evidence="3">Uncharacterized protein YndB with AHSA1/START domain</fullName>
    </submittedName>
</protein>
<dbReference type="InterPro" id="IPR023393">
    <property type="entry name" value="START-like_dom_sf"/>
</dbReference>
<dbReference type="EMBL" id="JAUSQZ010000001">
    <property type="protein sequence ID" value="MDP9824992.1"/>
    <property type="molecule type" value="Genomic_DNA"/>
</dbReference>
<name>A0ABT9NX42_9ACTN</name>
<evidence type="ECO:0000259" key="2">
    <source>
        <dbReference type="Pfam" id="PF08327"/>
    </source>
</evidence>
<gene>
    <name evidence="3" type="ORF">J2S57_000741</name>
</gene>
<evidence type="ECO:0000313" key="4">
    <source>
        <dbReference type="Proteomes" id="UP001235712"/>
    </source>
</evidence>
<dbReference type="InterPro" id="IPR013538">
    <property type="entry name" value="ASHA1/2-like_C"/>
</dbReference>
<dbReference type="CDD" id="cd07814">
    <property type="entry name" value="SRPBCC_CalC_Aha1-like"/>
    <property type="match status" value="1"/>
</dbReference>
<evidence type="ECO:0000256" key="1">
    <source>
        <dbReference type="ARBA" id="ARBA00006817"/>
    </source>
</evidence>
<dbReference type="Pfam" id="PF08327">
    <property type="entry name" value="AHSA1"/>
    <property type="match status" value="1"/>
</dbReference>
<comment type="similarity">
    <text evidence="1">Belongs to the AHA1 family.</text>
</comment>
<keyword evidence="4" id="KW-1185">Reference proteome</keyword>
<evidence type="ECO:0000313" key="3">
    <source>
        <dbReference type="EMBL" id="MDP9824992.1"/>
    </source>
</evidence>
<sequence length="152" mass="16870">MSEYEVVREYPYPIEVVWEVLTDPAYVARWTTTGKGGRPEGFATEPGTRFRFIGKPTIGWAGVVYCEVLSVEAPHSLRYTWKGDEADERVTDVTYTLESISGGTRFTWKHTGFSGVGGFAMSRLLGKVRRTMLTEGVPSVLATYPAGPHLTD</sequence>
<feature type="domain" description="Activator of Hsp90 ATPase homologue 1/2-like C-terminal" evidence="2">
    <location>
        <begin position="12"/>
        <end position="114"/>
    </location>
</feature>
<reference evidence="3 4" key="1">
    <citation type="submission" date="2023-07" db="EMBL/GenBank/DDBJ databases">
        <title>Sequencing the genomes of 1000 actinobacteria strains.</title>
        <authorList>
            <person name="Klenk H.-P."/>
        </authorList>
    </citation>
    <scope>NUCLEOTIDE SEQUENCE [LARGE SCALE GENOMIC DNA]</scope>
    <source>
        <strain evidence="3 4">DSM 44388</strain>
    </source>
</reference>
<dbReference type="Gene3D" id="3.30.530.20">
    <property type="match status" value="1"/>
</dbReference>
<dbReference type="RefSeq" id="WP_307238311.1">
    <property type="nucleotide sequence ID" value="NZ_JAUSQZ010000001.1"/>
</dbReference>
<dbReference type="Proteomes" id="UP001235712">
    <property type="component" value="Unassembled WGS sequence"/>
</dbReference>
<comment type="caution">
    <text evidence="3">The sequence shown here is derived from an EMBL/GenBank/DDBJ whole genome shotgun (WGS) entry which is preliminary data.</text>
</comment>
<accession>A0ABT9NX42</accession>